<dbReference type="Gene3D" id="1.20.144.10">
    <property type="entry name" value="Phosphatidic acid phosphatase type 2/haloperoxidase"/>
    <property type="match status" value="1"/>
</dbReference>
<feature type="transmembrane region" description="Helical" evidence="2">
    <location>
        <begin position="190"/>
        <end position="208"/>
    </location>
</feature>
<keyword evidence="5" id="KW-1185">Reference proteome</keyword>
<gene>
    <name evidence="4" type="ORF">GS429_15370</name>
</gene>
<name>A0A6B0VQS0_9EURY</name>
<keyword evidence="2" id="KW-1133">Transmembrane helix</keyword>
<dbReference type="OrthoDB" id="10182at2157"/>
<feature type="domain" description="Phosphatidic acid phosphatase type 2/haloperoxidase" evidence="3">
    <location>
        <begin position="79"/>
        <end position="205"/>
    </location>
</feature>
<keyword evidence="2" id="KW-0472">Membrane</keyword>
<evidence type="ECO:0000313" key="5">
    <source>
        <dbReference type="Proteomes" id="UP000434101"/>
    </source>
</evidence>
<evidence type="ECO:0000313" key="4">
    <source>
        <dbReference type="EMBL" id="MXV63417.1"/>
    </source>
</evidence>
<comment type="caution">
    <text evidence="4">The sequence shown here is derived from an EMBL/GenBank/DDBJ whole genome shotgun (WGS) entry which is preliminary data.</text>
</comment>
<dbReference type="SUPFAM" id="SSF48317">
    <property type="entry name" value="Acid phosphatase/Vanadium-dependent haloperoxidase"/>
    <property type="match status" value="1"/>
</dbReference>
<dbReference type="Pfam" id="PF01569">
    <property type="entry name" value="PAP2"/>
    <property type="match status" value="1"/>
</dbReference>
<dbReference type="PANTHER" id="PTHR14969">
    <property type="entry name" value="SPHINGOSINE-1-PHOSPHATE PHOSPHOHYDROLASE"/>
    <property type="match status" value="1"/>
</dbReference>
<reference evidence="4 5" key="1">
    <citation type="submission" date="2020-01" db="EMBL/GenBank/DDBJ databases">
        <title>Natronorubrum sp. JWXQ-INN 674 isolated from Inner Mongolia Autonomous Region of China.</title>
        <authorList>
            <person name="Xue Q."/>
        </authorList>
    </citation>
    <scope>NUCLEOTIDE SEQUENCE [LARGE SCALE GENOMIC DNA]</scope>
    <source>
        <strain evidence="4 5">JWXQ-INN-674</strain>
    </source>
</reference>
<feature type="region of interest" description="Disordered" evidence="1">
    <location>
        <begin position="260"/>
        <end position="282"/>
    </location>
</feature>
<accession>A0A6B0VQS0</accession>
<dbReference type="EMBL" id="WUYX01000051">
    <property type="protein sequence ID" value="MXV63417.1"/>
    <property type="molecule type" value="Genomic_DNA"/>
</dbReference>
<dbReference type="RefSeq" id="WP_160066238.1">
    <property type="nucleotide sequence ID" value="NZ_WUYX01000051.1"/>
</dbReference>
<dbReference type="InterPro" id="IPR000326">
    <property type="entry name" value="PAP2/HPO"/>
</dbReference>
<evidence type="ECO:0000259" key="3">
    <source>
        <dbReference type="SMART" id="SM00014"/>
    </source>
</evidence>
<feature type="transmembrane region" description="Helical" evidence="2">
    <location>
        <begin position="20"/>
        <end position="48"/>
    </location>
</feature>
<feature type="transmembrane region" description="Helical" evidence="2">
    <location>
        <begin position="135"/>
        <end position="156"/>
    </location>
</feature>
<sequence length="330" mass="33669">MYRGGGLLESLHGSVPEWLLLAAALVTRFGDVWVLLSITIAASWLLTWRGNDGGSGHRTSTAGREHAAVSDATPGLTPRVPAVWLVGVVVGGLAAMTALKYLFVLPRPELVAATPAALPAALEPTYISTVTLGGYGFPSGHALGATVAYGLLALTVRTGTRRVRFAAAGVFILAISLSRVVLAVHYPGDIVAGIVLGVVYLAAVLWLLERSPFDRTTTAFALALGLALLAMVASGSAGRSVTYAALAAGALAAWSIARPQLRSSSPPSSTTASRSRSTPQPAYHTESATVALALLAGITALEGSVEAVVPAAALGVLVVVPAVAVARRPS</sequence>
<evidence type="ECO:0000256" key="1">
    <source>
        <dbReference type="SAM" id="MobiDB-lite"/>
    </source>
</evidence>
<dbReference type="AlphaFoldDB" id="A0A6B0VQS0"/>
<dbReference type="InterPro" id="IPR036938">
    <property type="entry name" value="PAP2/HPO_sf"/>
</dbReference>
<keyword evidence="2" id="KW-0812">Transmembrane</keyword>
<feature type="transmembrane region" description="Helical" evidence="2">
    <location>
        <begin position="163"/>
        <end position="184"/>
    </location>
</feature>
<organism evidence="4 5">
    <name type="scientific">Natronorubrum halalkaliphilum</name>
    <dbReference type="NCBI Taxonomy" id="2691917"/>
    <lineage>
        <taxon>Archaea</taxon>
        <taxon>Methanobacteriati</taxon>
        <taxon>Methanobacteriota</taxon>
        <taxon>Stenosarchaea group</taxon>
        <taxon>Halobacteria</taxon>
        <taxon>Halobacteriales</taxon>
        <taxon>Natrialbaceae</taxon>
        <taxon>Natronorubrum</taxon>
    </lineage>
</organism>
<evidence type="ECO:0000256" key="2">
    <source>
        <dbReference type="SAM" id="Phobius"/>
    </source>
</evidence>
<feature type="compositionally biased region" description="Low complexity" evidence="1">
    <location>
        <begin position="262"/>
        <end position="279"/>
    </location>
</feature>
<feature type="transmembrane region" description="Helical" evidence="2">
    <location>
        <begin position="82"/>
        <end position="103"/>
    </location>
</feature>
<protein>
    <submittedName>
        <fullName evidence="4">Phosphatase PAP2 family protein</fullName>
    </submittedName>
</protein>
<dbReference type="PANTHER" id="PTHR14969:SF13">
    <property type="entry name" value="AT30094P"/>
    <property type="match status" value="1"/>
</dbReference>
<feature type="transmembrane region" description="Helical" evidence="2">
    <location>
        <begin position="220"/>
        <end position="237"/>
    </location>
</feature>
<proteinExistence type="predicted"/>
<dbReference type="SMART" id="SM00014">
    <property type="entry name" value="acidPPc"/>
    <property type="match status" value="1"/>
</dbReference>
<dbReference type="Proteomes" id="UP000434101">
    <property type="component" value="Unassembled WGS sequence"/>
</dbReference>
<feature type="transmembrane region" description="Helical" evidence="2">
    <location>
        <begin position="307"/>
        <end position="326"/>
    </location>
</feature>